<dbReference type="Pfam" id="PF07690">
    <property type="entry name" value="MFS_1"/>
    <property type="match status" value="1"/>
</dbReference>
<dbReference type="InterPro" id="IPR011701">
    <property type="entry name" value="MFS"/>
</dbReference>
<dbReference type="InterPro" id="IPR036259">
    <property type="entry name" value="MFS_trans_sf"/>
</dbReference>
<evidence type="ECO:0000256" key="5">
    <source>
        <dbReference type="SAM" id="Phobius"/>
    </source>
</evidence>
<evidence type="ECO:0000256" key="2">
    <source>
        <dbReference type="ARBA" id="ARBA00022989"/>
    </source>
</evidence>
<feature type="transmembrane region" description="Helical" evidence="5">
    <location>
        <begin position="338"/>
        <end position="361"/>
    </location>
</feature>
<evidence type="ECO:0000256" key="4">
    <source>
        <dbReference type="SAM" id="MobiDB-lite"/>
    </source>
</evidence>
<comment type="caution">
    <text evidence="7">The sequence shown here is derived from an EMBL/GenBank/DDBJ whole genome shotgun (WGS) entry which is preliminary data.</text>
</comment>
<keyword evidence="1 5" id="KW-0812">Transmembrane</keyword>
<dbReference type="InterPro" id="IPR020846">
    <property type="entry name" value="MFS_dom"/>
</dbReference>
<evidence type="ECO:0000256" key="3">
    <source>
        <dbReference type="ARBA" id="ARBA00023136"/>
    </source>
</evidence>
<dbReference type="PROSITE" id="PS50850">
    <property type="entry name" value="MFS"/>
    <property type="match status" value="1"/>
</dbReference>
<accession>A0A2T3XY36</accession>
<dbReference type="AlphaFoldDB" id="A0A2T3XY36"/>
<feature type="transmembrane region" description="Helical" evidence="5">
    <location>
        <begin position="373"/>
        <end position="396"/>
    </location>
</feature>
<dbReference type="Gene3D" id="1.20.1250.20">
    <property type="entry name" value="MFS general substrate transporter like domains"/>
    <property type="match status" value="1"/>
</dbReference>
<dbReference type="PANTHER" id="PTHR23539">
    <property type="entry name" value="MFS TRANSPORTER"/>
    <property type="match status" value="1"/>
</dbReference>
<dbReference type="PANTHER" id="PTHR23539:SF1">
    <property type="entry name" value="MAJOR FACILITATOR SUPERFAMILY (MFS) PROFILE DOMAIN-CONTAINING PROTEIN"/>
    <property type="match status" value="1"/>
</dbReference>
<feature type="transmembrane region" description="Helical" evidence="5">
    <location>
        <begin position="281"/>
        <end position="303"/>
    </location>
</feature>
<gene>
    <name evidence="7" type="ORF">C9I57_07125</name>
</gene>
<dbReference type="GO" id="GO:0022857">
    <property type="term" value="F:transmembrane transporter activity"/>
    <property type="evidence" value="ECO:0007669"/>
    <property type="project" value="InterPro"/>
</dbReference>
<feature type="transmembrane region" description="Helical" evidence="5">
    <location>
        <begin position="402"/>
        <end position="423"/>
    </location>
</feature>
<evidence type="ECO:0000256" key="1">
    <source>
        <dbReference type="ARBA" id="ARBA00022692"/>
    </source>
</evidence>
<feature type="region of interest" description="Disordered" evidence="4">
    <location>
        <begin position="1"/>
        <end position="33"/>
    </location>
</feature>
<evidence type="ECO:0000259" key="6">
    <source>
        <dbReference type="PROSITE" id="PS50850"/>
    </source>
</evidence>
<evidence type="ECO:0000313" key="7">
    <source>
        <dbReference type="EMBL" id="PTB21423.1"/>
    </source>
</evidence>
<feature type="domain" description="Major facilitator superfamily (MFS) profile" evidence="6">
    <location>
        <begin position="247"/>
        <end position="457"/>
    </location>
</feature>
<feature type="transmembrane region" description="Helical" evidence="5">
    <location>
        <begin position="104"/>
        <end position="121"/>
    </location>
</feature>
<sequence>MRPAPKRTPEAMGAAAMRSVDETDDGAAASRSPSRRSLGALDALTFLMADVRDGIGPFLAVFLKGSQHWSSGDIGLVMGASGIAAALSQIPAGMLVDAARAKRTVIAVSSLTIALGCLAIAHSSTLLVVLAIQVMLALVAAVIPPCLAALSLGIVGHRALPARVSRNESLNHAGNFTAAAMAGLAGQYQGAIWLFYLVCFFAFASSLAVMLIRPSEIDHELARGGETVRDGKAQPLPLGRIVTRRDVWVFLATVVFFHFGNAAMLPLAGQMIAKAHPGQDLIGLSACVIAAQLVMMVTASAVGRAMRAGIGRKKIFLVALVVLPIRGLLFAATDNAYAVIGIQILDGISAGIFGVVATIIASDLMRGTGRFSFAQGAIALAVGIGAALSNLTSGFIVDRFGFGAAFCVLAFMALIALVLFAAAMPETLANIRSSSASTIIHIPPAIAAADACEGHRR</sequence>
<keyword evidence="2 5" id="KW-1133">Transmembrane helix</keyword>
<dbReference type="RefSeq" id="WP_107149934.1">
    <property type="nucleotide sequence ID" value="NZ_PYUC01000003.1"/>
</dbReference>
<feature type="transmembrane region" description="Helical" evidence="5">
    <location>
        <begin position="315"/>
        <end position="332"/>
    </location>
</feature>
<protein>
    <submittedName>
        <fullName evidence="7">MFS transporter</fullName>
    </submittedName>
</protein>
<proteinExistence type="predicted"/>
<dbReference type="SUPFAM" id="SSF103473">
    <property type="entry name" value="MFS general substrate transporter"/>
    <property type="match status" value="1"/>
</dbReference>
<feature type="transmembrane region" description="Helical" evidence="5">
    <location>
        <begin position="127"/>
        <end position="157"/>
    </location>
</feature>
<dbReference type="Gene3D" id="1.20.1720.10">
    <property type="entry name" value="Multidrug resistance protein D"/>
    <property type="match status" value="1"/>
</dbReference>
<keyword evidence="3 5" id="KW-0472">Membrane</keyword>
<name>A0A2T3XY36_9BURK</name>
<feature type="transmembrane region" description="Helical" evidence="5">
    <location>
        <begin position="247"/>
        <end position="269"/>
    </location>
</feature>
<feature type="transmembrane region" description="Helical" evidence="5">
    <location>
        <begin position="192"/>
        <end position="212"/>
    </location>
</feature>
<dbReference type="Proteomes" id="UP000240638">
    <property type="component" value="Unassembled WGS sequence"/>
</dbReference>
<dbReference type="EMBL" id="PYUC01000003">
    <property type="protein sequence ID" value="PTB21423.1"/>
    <property type="molecule type" value="Genomic_DNA"/>
</dbReference>
<organism evidence="7 8">
    <name type="scientific">Trinickia symbiotica</name>
    <dbReference type="NCBI Taxonomy" id="863227"/>
    <lineage>
        <taxon>Bacteria</taxon>
        <taxon>Pseudomonadati</taxon>
        <taxon>Pseudomonadota</taxon>
        <taxon>Betaproteobacteria</taxon>
        <taxon>Burkholderiales</taxon>
        <taxon>Burkholderiaceae</taxon>
        <taxon>Trinickia</taxon>
    </lineage>
</organism>
<reference evidence="7 8" key="1">
    <citation type="submission" date="2018-03" db="EMBL/GenBank/DDBJ databases">
        <title>Whole genome analyses suggest that Burkholderia sensu lato contains two further novel genera in the rhizoxinica-symbiotica group Mycetohabitans gen. nov., and Trinickia gen. nov.: implications for the evolution of diazotrophy and nodulation in the Burkholderiaceae.</title>
        <authorList>
            <person name="Estrada De Los Santos P."/>
            <person name="Palmer M."/>
            <person name="Chavez-Ramirez B."/>
            <person name="Steenkamp E.T."/>
            <person name="Hirsch A.M."/>
            <person name="Manyaka P."/>
            <person name="Maluk M."/>
            <person name="Lafos M."/>
            <person name="Crook M."/>
            <person name="Gross E."/>
            <person name="Simon M.F."/>
            <person name="Bueno Dos Reis Junior F."/>
            <person name="Poole P.S."/>
            <person name="Venter S.N."/>
            <person name="James E.K."/>
        </authorList>
    </citation>
    <scope>NUCLEOTIDE SEQUENCE [LARGE SCALE GENOMIC DNA]</scope>
    <source>
        <strain evidence="7 8">JPY-366</strain>
    </source>
</reference>
<evidence type="ECO:0000313" key="8">
    <source>
        <dbReference type="Proteomes" id="UP000240638"/>
    </source>
</evidence>